<evidence type="ECO:0000256" key="6">
    <source>
        <dbReference type="ARBA" id="ARBA00022595"/>
    </source>
</evidence>
<keyword evidence="4" id="KW-1165">Clathrin-mediated endocytosis of virus by host</keyword>
<dbReference type="GO" id="GO:0019031">
    <property type="term" value="C:viral envelope"/>
    <property type="evidence" value="ECO:0007669"/>
    <property type="project" value="UniProtKB-KW"/>
</dbReference>
<keyword evidence="5" id="KW-0945">Host-virus interaction</keyword>
<evidence type="ECO:0000256" key="19">
    <source>
        <dbReference type="SAM" id="Phobius"/>
    </source>
</evidence>
<accession>A0A1I9WBD1</accession>
<dbReference type="GO" id="GO:0005198">
    <property type="term" value="F:structural molecule activity"/>
    <property type="evidence" value="ECO:0007669"/>
    <property type="project" value="InterPro"/>
</dbReference>
<keyword evidence="3" id="KW-1170">Fusion of virus membrane with host endosomal membrane</keyword>
<comment type="subcellular location">
    <subcellularLocation>
        <location evidence="1">Virion membrane</location>
    </subcellularLocation>
</comment>
<evidence type="ECO:0000256" key="16">
    <source>
        <dbReference type="ARBA" id="ARBA00023288"/>
    </source>
</evidence>
<evidence type="ECO:0000256" key="4">
    <source>
        <dbReference type="ARBA" id="ARBA00022570"/>
    </source>
</evidence>
<dbReference type="InterPro" id="IPR036377">
    <property type="entry name" value="Gp120_core_sf"/>
</dbReference>
<dbReference type="FunFam" id="2.170.40.20:FF:000004">
    <property type="entry name" value="Envelope glycoprotein gp160"/>
    <property type="match status" value="1"/>
</dbReference>
<dbReference type="Pfam" id="PF00516">
    <property type="entry name" value="GP120"/>
    <property type="match status" value="1"/>
</dbReference>
<feature type="transmembrane region" description="Helical" evidence="19">
    <location>
        <begin position="571"/>
        <end position="598"/>
    </location>
</feature>
<dbReference type="GO" id="GO:0039654">
    <property type="term" value="P:fusion of virus membrane with host endosome membrane"/>
    <property type="evidence" value="ECO:0007669"/>
    <property type="project" value="UniProtKB-KW"/>
</dbReference>
<reference evidence="21" key="1">
    <citation type="submission" date="2016-03" db="EMBL/GenBank/DDBJ databases">
        <title>Complex phylogeny of HIV-1 among drug users in Kenya.</title>
        <authorList>
            <person name="Gounder K."/>
            <person name="Ongeri M."/>
            <person name="Padayachi N."/>
            <person name="Zulu T.M."/>
            <person name="de Oliveira T."/>
            <person name="Wylie J."/>
            <person name="Ndung'u T."/>
        </authorList>
    </citation>
    <scope>NUCLEOTIDE SEQUENCE</scope>
    <source>
        <strain evidence="21">732_KE</strain>
    </source>
</reference>
<keyword evidence="15" id="KW-0899">Viral immunoevasion</keyword>
<dbReference type="Gene3D" id="1.10.287.210">
    <property type="match status" value="1"/>
</dbReference>
<keyword evidence="13" id="KW-1015">Disulfide bond</keyword>
<evidence type="ECO:0000256" key="8">
    <source>
        <dbReference type="ARBA" id="ARBA00022804"/>
    </source>
</evidence>
<dbReference type="GO" id="GO:0044175">
    <property type="term" value="C:host cell endosome membrane"/>
    <property type="evidence" value="ECO:0007669"/>
    <property type="project" value="UniProtKB-SubCell"/>
</dbReference>
<keyword evidence="7" id="KW-0732">Signal</keyword>
<dbReference type="GO" id="GO:0055036">
    <property type="term" value="C:virion membrane"/>
    <property type="evidence" value="ECO:0007669"/>
    <property type="project" value="UniProtKB-SubCell"/>
</dbReference>
<dbReference type="InterPro" id="IPR000777">
    <property type="entry name" value="HIV1_Gp120"/>
</dbReference>
<keyword evidence="12" id="KW-0564">Palmitate</keyword>
<evidence type="ECO:0000259" key="20">
    <source>
        <dbReference type="Pfam" id="PF00516"/>
    </source>
</evidence>
<feature type="transmembrane region" description="Helical" evidence="19">
    <location>
        <begin position="12"/>
        <end position="35"/>
    </location>
</feature>
<evidence type="ECO:0000256" key="12">
    <source>
        <dbReference type="ARBA" id="ARBA00023139"/>
    </source>
</evidence>
<dbReference type="GO" id="GO:0019062">
    <property type="term" value="P:virion attachment to host cell"/>
    <property type="evidence" value="ECO:0007669"/>
    <property type="project" value="UniProtKB-UniRule"/>
</dbReference>
<keyword evidence="9" id="KW-0946">Virion</keyword>
<evidence type="ECO:0000256" key="14">
    <source>
        <dbReference type="ARBA" id="ARBA00023180"/>
    </source>
</evidence>
<gene>
    <name evidence="21" type="primary">env</name>
</gene>
<keyword evidence="10" id="KW-1164">Virus endocytosis by host</keyword>
<keyword evidence="11 19" id="KW-0472">Membrane</keyword>
<evidence type="ECO:0000256" key="10">
    <source>
        <dbReference type="ARBA" id="ARBA00022890"/>
    </source>
</evidence>
<dbReference type="GO" id="GO:0020002">
    <property type="term" value="C:host cell plasma membrane"/>
    <property type="evidence" value="ECO:0007669"/>
    <property type="project" value="UniProtKB-SubCell"/>
</dbReference>
<keyword evidence="17" id="KW-1160">Virus entry into host cell</keyword>
<evidence type="ECO:0000256" key="9">
    <source>
        <dbReference type="ARBA" id="ARBA00022844"/>
    </source>
</evidence>
<dbReference type="FunFam" id="1.20.5.490:FF:000001">
    <property type="entry name" value="Envelope glycoprotein gp160"/>
    <property type="match status" value="1"/>
</dbReference>
<evidence type="ECO:0000256" key="7">
    <source>
        <dbReference type="ARBA" id="ARBA00022729"/>
    </source>
</evidence>
<dbReference type="FunFam" id="2.170.40.20:FF:000003">
    <property type="entry name" value="Envelope glycoprotein gp160"/>
    <property type="match status" value="1"/>
</dbReference>
<keyword evidence="6" id="KW-1162">Viral penetration into host cytoplasm</keyword>
<evidence type="ECO:0000256" key="3">
    <source>
        <dbReference type="ARBA" id="ARBA00022510"/>
    </source>
</evidence>
<proteinExistence type="predicted"/>
<organism evidence="21">
    <name type="scientific">Human immunodeficiency virus type 1</name>
    <name type="common">HIV-1</name>
    <dbReference type="NCBI Taxonomy" id="11676"/>
    <lineage>
        <taxon>Viruses</taxon>
        <taxon>Riboviria</taxon>
        <taxon>Pararnavirae</taxon>
        <taxon>Artverviricota</taxon>
        <taxon>Revtraviricetes</taxon>
        <taxon>Ortervirales</taxon>
        <taxon>Retroviridae</taxon>
        <taxon>Orthoretrovirinae</taxon>
        <taxon>Lentivirus</taxon>
        <taxon>Lentivirus humimdef1</taxon>
    </lineage>
</organism>
<dbReference type="Gene3D" id="2.170.40.20">
    <property type="entry name" value="Human immunodeficiency virus 1, Gp160, envelope glycoprotein"/>
    <property type="match status" value="2"/>
</dbReference>
<dbReference type="GO" id="GO:0075512">
    <property type="term" value="P:clathrin-dependent endocytosis of virus by host cell"/>
    <property type="evidence" value="ECO:0007669"/>
    <property type="project" value="UniProtKB-KW"/>
</dbReference>
<evidence type="ECO:0000256" key="15">
    <source>
        <dbReference type="ARBA" id="ARBA00023280"/>
    </source>
</evidence>
<sequence>MRVKGIQRNCQQWWIWGILGFWMFMICNVMGNLWVTVYYGVPVWREATTTLFCASDARAYDTEVHNVWATHACVPTDPNPQEVVLTNVTENFDMWKNDMAEQMNQDIISLWDESLKPCVKLTPLCVTLNCTNAKATRNSTSTSSTTTTTTPFNNTKEGEIQNCSFMVTTELTDKKKKERALFYRLDLEPVDEKNGTYRLINCNTSAITQACPKVSFDPIPIHYCAPAGYAILKCNDKTFNGTGPCPNVSTVQCTHGIKPVVSTQLLLNGSLAEGEIIIRSKNLTDNAKIIIVHLNASVEINCMRPNNNTRKSIRIGPGQTFYATGDIIGNIRQAHCNISKKLWKETLNRVKDKLKEHFNKTIFFNQSAGGDPEIATHSFNCRGEFFYCNTSKLFNSTMLDDNSTDNDNETITLPCRIKQFVNMWQRVGQAMYAPPIAGNLTCNSNITGLLLTSDKGNGTNGNETEETFRPEGGDMRDNWRSELYKYKVVEIKPLGIAPTNVPWNSSWSNKTEGDIWGNITWMQWDREISNYTDTIYWLLEKSQNQQEQNEQDLLALDKWQNLWNWFNITHWLWYIKIFIMIVGGLIGLRIIFAVLSIINRVRQGYSPLSFQTLIPNPRGPDRLGEIEEDGGEQGRNRSIRLVSGFLAIAWDDLRSLCLFSYHRLRDLLLIATRAAELLGRSILRGLQRGWGILKYLGSLVQYWGLELRKSAISLLDTTAIAVAEGTDRIIEYIQRLCRAFCNRP</sequence>
<evidence type="ECO:0000256" key="5">
    <source>
        <dbReference type="ARBA" id="ARBA00022581"/>
    </source>
</evidence>
<evidence type="ECO:0000256" key="17">
    <source>
        <dbReference type="ARBA" id="ARBA00023296"/>
    </source>
</evidence>
<name>A0A1I9WBD1_HV1</name>
<keyword evidence="14" id="KW-0325">Glycoprotein</keyword>
<feature type="region of interest" description="Disordered" evidence="18">
    <location>
        <begin position="453"/>
        <end position="472"/>
    </location>
</feature>
<keyword evidence="19" id="KW-1133">Transmembrane helix</keyword>
<evidence type="ECO:0000256" key="13">
    <source>
        <dbReference type="ARBA" id="ARBA00023157"/>
    </source>
</evidence>
<evidence type="ECO:0000313" key="21">
    <source>
        <dbReference type="EMBL" id="APA29280.1"/>
    </source>
</evidence>
<keyword evidence="21" id="KW-0261">Viral envelope protein</keyword>
<dbReference type="Gene3D" id="1.20.5.490">
    <property type="entry name" value="Single helix bin"/>
    <property type="match status" value="1"/>
</dbReference>
<keyword evidence="2" id="KW-1168">Fusion of virus membrane with host membrane</keyword>
<keyword evidence="19" id="KW-0812">Transmembrane</keyword>
<dbReference type="EMBL" id="KU921860">
    <property type="protein sequence ID" value="APA29280.1"/>
    <property type="molecule type" value="Genomic_RNA"/>
</dbReference>
<evidence type="ECO:0000256" key="1">
    <source>
        <dbReference type="ARBA" id="ARBA00004182"/>
    </source>
</evidence>
<keyword evidence="16" id="KW-0449">Lipoprotein</keyword>
<evidence type="ECO:0000256" key="2">
    <source>
        <dbReference type="ARBA" id="ARBA00022506"/>
    </source>
</evidence>
<evidence type="ECO:0000256" key="18">
    <source>
        <dbReference type="SAM" id="MobiDB-lite"/>
    </source>
</evidence>
<organismHost>
    <name type="scientific">Homo sapiens</name>
    <name type="common">Human</name>
    <dbReference type="NCBI Taxonomy" id="9606"/>
</organismHost>
<protein>
    <submittedName>
        <fullName evidence="21">Envelope glycoprotein</fullName>
    </submittedName>
</protein>
<keyword evidence="8" id="KW-1161">Viral attachment to host cell</keyword>
<feature type="domain" description="Human immunodeficiency virus 1 envelope glycoprotein Gp120" evidence="20">
    <location>
        <begin position="33"/>
        <end position="501"/>
    </location>
</feature>
<evidence type="ECO:0000256" key="11">
    <source>
        <dbReference type="ARBA" id="ARBA00023136"/>
    </source>
</evidence>
<dbReference type="SUPFAM" id="SSF58069">
    <property type="entry name" value="Virus ectodomain"/>
    <property type="match status" value="1"/>
</dbReference>
<dbReference type="SUPFAM" id="SSF56502">
    <property type="entry name" value="gp120 core"/>
    <property type="match status" value="2"/>
</dbReference>